<keyword evidence="2" id="KW-0695">RNA-directed DNA polymerase</keyword>
<protein>
    <submittedName>
        <fullName evidence="2">Retron-type reverse transcriptase</fullName>
    </submittedName>
</protein>
<dbReference type="EMBL" id="CZBA01000024">
    <property type="protein sequence ID" value="CUP95053.1"/>
    <property type="molecule type" value="Genomic_DNA"/>
</dbReference>
<dbReference type="EMBL" id="QRVV01000025">
    <property type="protein sequence ID" value="RGS72952.1"/>
    <property type="molecule type" value="Genomic_DNA"/>
</dbReference>
<evidence type="ECO:0000313" key="6">
    <source>
        <dbReference type="Proteomes" id="UP000265828"/>
    </source>
</evidence>
<name>A0A174SBA6_9FIRM</name>
<dbReference type="Proteomes" id="UP000265828">
    <property type="component" value="Unassembled WGS sequence"/>
</dbReference>
<evidence type="ECO:0000313" key="5">
    <source>
        <dbReference type="Proteomes" id="UP000095413"/>
    </source>
</evidence>
<organism evidence="2 5">
    <name type="scientific">Blautia obeum</name>
    <dbReference type="NCBI Taxonomy" id="40520"/>
    <lineage>
        <taxon>Bacteria</taxon>
        <taxon>Bacillati</taxon>
        <taxon>Bacillota</taxon>
        <taxon>Clostridia</taxon>
        <taxon>Lachnospirales</taxon>
        <taxon>Lachnospiraceae</taxon>
        <taxon>Blautia</taxon>
    </lineage>
</organism>
<evidence type="ECO:0000313" key="3">
    <source>
        <dbReference type="EMBL" id="RGS72952.1"/>
    </source>
</evidence>
<reference evidence="2 5" key="1">
    <citation type="submission" date="2015-09" db="EMBL/GenBank/DDBJ databases">
        <authorList>
            <consortium name="Pathogen Informatics"/>
        </authorList>
    </citation>
    <scope>NUCLEOTIDE SEQUENCE [LARGE SCALE GENOMIC DNA]</scope>
    <source>
        <strain evidence="2 5">2789STDY5834921</strain>
    </source>
</reference>
<evidence type="ECO:0000313" key="7">
    <source>
        <dbReference type="Proteomes" id="UP000284242"/>
    </source>
</evidence>
<reference evidence="6 7" key="2">
    <citation type="submission" date="2018-08" db="EMBL/GenBank/DDBJ databases">
        <title>A genome reference for cultivated species of the human gut microbiota.</title>
        <authorList>
            <person name="Zou Y."/>
            <person name="Xue W."/>
            <person name="Luo G."/>
        </authorList>
    </citation>
    <scope>NUCLEOTIDE SEQUENCE [LARGE SCALE GENOMIC DNA]</scope>
    <source>
        <strain evidence="4 6">AF14-23</strain>
        <strain evidence="3 7">AF21-24</strain>
    </source>
</reference>
<proteinExistence type="predicted"/>
<sequence>MDNSLLAVRVINHKYIVVEKSCTVSVFAIRNFKFLGFALGRNGKGIYVRVHPKPWKKFKSRLKELSSRKRCQSIKPSLEKIKVYARGWLNYYGIASMKNNIDDINGWLYHRIRMCIWKQWKKPRTKVGNLIKMGVPEDLAMQAGNTRRGHWFATHTVAVNMAMTKERLIDSGFYDLATAYQSVHINY</sequence>
<dbReference type="AlphaFoldDB" id="A0A174SBA6"/>
<keyword evidence="2" id="KW-0548">Nucleotidyltransferase</keyword>
<evidence type="ECO:0000313" key="2">
    <source>
        <dbReference type="EMBL" id="CUP95053.1"/>
    </source>
</evidence>
<dbReference type="OrthoDB" id="9788687at2"/>
<evidence type="ECO:0000259" key="1">
    <source>
        <dbReference type="Pfam" id="PF08388"/>
    </source>
</evidence>
<accession>A0A174SBA6</accession>
<dbReference type="Pfam" id="PF08388">
    <property type="entry name" value="GIIM"/>
    <property type="match status" value="1"/>
</dbReference>
<keyword evidence="2" id="KW-0808">Transferase</keyword>
<dbReference type="GO" id="GO:0003964">
    <property type="term" value="F:RNA-directed DNA polymerase activity"/>
    <property type="evidence" value="ECO:0007669"/>
    <property type="project" value="UniProtKB-KW"/>
</dbReference>
<dbReference type="Proteomes" id="UP000284242">
    <property type="component" value="Unassembled WGS sequence"/>
</dbReference>
<dbReference type="Proteomes" id="UP000095413">
    <property type="component" value="Unassembled WGS sequence"/>
</dbReference>
<dbReference type="InterPro" id="IPR013597">
    <property type="entry name" value="Mat_intron_G2"/>
</dbReference>
<evidence type="ECO:0000313" key="4">
    <source>
        <dbReference type="EMBL" id="RGV60341.1"/>
    </source>
</evidence>
<feature type="domain" description="Group II intron maturase-specific" evidence="1">
    <location>
        <begin position="56"/>
        <end position="126"/>
    </location>
</feature>
<dbReference type="EMBL" id="QRZI01000020">
    <property type="protein sequence ID" value="RGV60341.1"/>
    <property type="molecule type" value="Genomic_DNA"/>
</dbReference>
<gene>
    <name evidence="4" type="ORF">DWW07_17550</name>
    <name evidence="3" type="ORF">DWX77_09790</name>
    <name evidence="2" type="ORF">ERS852533_03165</name>
</gene>